<keyword evidence="3" id="KW-1185">Reference proteome</keyword>
<dbReference type="RefSeq" id="WP_176008529.1">
    <property type="nucleotide sequence ID" value="NZ_CP041372.2"/>
</dbReference>
<accession>A0A859FCK3</accession>
<name>A0A859FCK3_9BACI</name>
<evidence type="ECO:0000313" key="3">
    <source>
        <dbReference type="Proteomes" id="UP000318138"/>
    </source>
</evidence>
<gene>
    <name evidence="2" type="ORF">FLK61_27455</name>
</gene>
<dbReference type="AlphaFoldDB" id="A0A859FCK3"/>
<dbReference type="SUPFAM" id="SSF55729">
    <property type="entry name" value="Acyl-CoA N-acyltransferases (Nat)"/>
    <property type="match status" value="1"/>
</dbReference>
<sequence length="152" mass="17214">MIKKIDVREVHVAEQVKELQQLSYRVEAELIGFEALPPLSDTVLSIQHSGETFWGYFSDEKLCGAIAYTEDGDTCDVCRLMVHPDYFRKGIAQALFDHVRANIDVTDFVVATGAKNMPAIRFYVRNGFQVERTVEVHPELSLTYLRKSDEGG</sequence>
<dbReference type="KEGG" id="psua:FLK61_27455"/>
<feature type="domain" description="N-acetyltransferase" evidence="1">
    <location>
        <begin position="5"/>
        <end position="150"/>
    </location>
</feature>
<organism evidence="2 3">
    <name type="scientific">Paenalkalicoccus suaedae</name>
    <dbReference type="NCBI Taxonomy" id="2592382"/>
    <lineage>
        <taxon>Bacteria</taxon>
        <taxon>Bacillati</taxon>
        <taxon>Bacillota</taxon>
        <taxon>Bacilli</taxon>
        <taxon>Bacillales</taxon>
        <taxon>Bacillaceae</taxon>
        <taxon>Paenalkalicoccus</taxon>
    </lineage>
</organism>
<reference evidence="3" key="1">
    <citation type="submission" date="2019-07" db="EMBL/GenBank/DDBJ databases">
        <title>Bacillus alkalisoli sp. nov. isolated from saline soil.</title>
        <authorList>
            <person name="Sun J.-Q."/>
            <person name="Xu L."/>
        </authorList>
    </citation>
    <scope>NUCLEOTIDE SEQUENCE [LARGE SCALE GENOMIC DNA]</scope>
    <source>
        <strain evidence="3">M4U3P1</strain>
    </source>
</reference>
<protein>
    <submittedName>
        <fullName evidence="2">GNAT family N-acetyltransferase</fullName>
    </submittedName>
</protein>
<dbReference type="InterPro" id="IPR016181">
    <property type="entry name" value="Acyl_CoA_acyltransferase"/>
</dbReference>
<evidence type="ECO:0000313" key="2">
    <source>
        <dbReference type="EMBL" id="QKS70492.1"/>
    </source>
</evidence>
<dbReference type="CDD" id="cd04301">
    <property type="entry name" value="NAT_SF"/>
    <property type="match status" value="1"/>
</dbReference>
<dbReference type="GO" id="GO:0016747">
    <property type="term" value="F:acyltransferase activity, transferring groups other than amino-acyl groups"/>
    <property type="evidence" value="ECO:0007669"/>
    <property type="project" value="InterPro"/>
</dbReference>
<dbReference type="InterPro" id="IPR000182">
    <property type="entry name" value="GNAT_dom"/>
</dbReference>
<dbReference type="PROSITE" id="PS51186">
    <property type="entry name" value="GNAT"/>
    <property type="match status" value="1"/>
</dbReference>
<proteinExistence type="predicted"/>
<dbReference type="Proteomes" id="UP000318138">
    <property type="component" value="Chromosome"/>
</dbReference>
<keyword evidence="2" id="KW-0808">Transferase</keyword>
<dbReference type="Gene3D" id="3.40.630.30">
    <property type="match status" value="1"/>
</dbReference>
<evidence type="ECO:0000259" key="1">
    <source>
        <dbReference type="PROSITE" id="PS51186"/>
    </source>
</evidence>
<dbReference type="Pfam" id="PF13508">
    <property type="entry name" value="Acetyltransf_7"/>
    <property type="match status" value="1"/>
</dbReference>
<dbReference type="EMBL" id="CP041372">
    <property type="protein sequence ID" value="QKS70492.1"/>
    <property type="molecule type" value="Genomic_DNA"/>
</dbReference>